<dbReference type="Proteomes" id="UP000754883">
    <property type="component" value="Unassembled WGS sequence"/>
</dbReference>
<dbReference type="AlphaFoldDB" id="A0A9N9XZV8"/>
<dbReference type="PROSITE" id="PS50011">
    <property type="entry name" value="PROTEIN_KINASE_DOM"/>
    <property type="match status" value="1"/>
</dbReference>
<sequence length="1105" mass="121593">MATDISASSASSGSFSNRVRSSRVPISASASGSWRTHHLAIDEVPDDLRAFYDIGRALEAAGVPGPANLIPGKKQIGQGAQFVVYRQRMARSEGGSFVLESVAVKQPKFHLDASRQLNMADGQAKRHLEDICLEVRSLTVPALRNHANIARLLAWSFDMYSLHHPISLIMEMALSDLEQVLDQQAISSWQAYHLCSHIAAAIDAIHQCSVIHGDIKPRNVLIFDQRDGLVAKLADFGLSIAGEAVARLGGTPGWQAPEVERGECLTVNGMKKADMYSFGLVAWKTIFTSGNSSPPPPMSPQGRHEWLLSETKKATSFTMAFLLSEARTAFPALLNENPDERPENAERLFSESEGLFDASEVESRDQLILNLRRCVDRWDRVGAAAAEDSEDDDTMSEHLPIPSHAKLDNSLPDHVFNPHDLTQRHRYSWEIPRLGWYFLSGLSSSSAVAREALLPEVIFATFLFSTGSQTQTATQKKAILDLLLTAATRGYQPARAAAPTALAWYYGEIPSDRITQVMKWLQTAVASGSISARRQLDLLGPESMPASIQEFRAHGGYASHYLANQAVDGLPGLASFGTLEKLNDYITSAGVGFDIEERTKEGETALYLACARGSWDIAAELLDRGANASVVCTEFGITCLHWLFAFDSALQSTVANRLVSSGANINAVIPQPVPFLHFPFHLPSGTPLHWAVATKSHTTIKVLIDLGAQLDIRDGSDPYRYDNRVRLLSDGDPPEELYALPETQPLGLSPIDYAAMDHDPFIFEYLVSSGRTIQINAVDDEGLTVLHRLSAGHIRRTLTGIRFSSLPFKDSPAMSRGQLKRTVAAIKSLGGDLERLTTPSTTYYDGTIEPYSPLIMATLGGCRDVVTALLEGGANIHTENEYGTQAIDRPCEDNVICYETVRILSAAGADINHKDKLTSRTLLYTAAARRNFDLMELLLSLGADIEEKVAHRFALEQGWGIFALLAHTEPPFDETADVRIAELLNKYVLGHVDAEKRRRVIEHADDRGQTMLHRFAMHFMRHSVSLLLNHVSQINSPSLCQGGIKSKNAQHQTPLDVAMESMEMLEQSMHETPKYSIPEYESLLERAKAVVKALQDVEVKLYIKG</sequence>
<evidence type="ECO:0000313" key="5">
    <source>
        <dbReference type="EMBL" id="CAG9981790.1"/>
    </source>
</evidence>
<evidence type="ECO:0000256" key="3">
    <source>
        <dbReference type="PROSITE-ProRule" id="PRU00023"/>
    </source>
</evidence>
<feature type="repeat" description="ANK" evidence="3">
    <location>
        <begin position="601"/>
        <end position="633"/>
    </location>
</feature>
<evidence type="ECO:0000256" key="2">
    <source>
        <dbReference type="ARBA" id="ARBA00023043"/>
    </source>
</evidence>
<dbReference type="Gene3D" id="1.10.510.10">
    <property type="entry name" value="Transferase(Phosphotransferase) domain 1"/>
    <property type="match status" value="1"/>
</dbReference>
<reference evidence="6" key="1">
    <citation type="submission" date="2019-06" db="EMBL/GenBank/DDBJ databases">
        <authorList>
            <person name="Broberg M."/>
        </authorList>
    </citation>
    <scope>NUCLEOTIDE SEQUENCE [LARGE SCALE GENOMIC DNA]</scope>
</reference>
<accession>A0A9N9XZV8</accession>
<dbReference type="InterPro" id="IPR000719">
    <property type="entry name" value="Prot_kinase_dom"/>
</dbReference>
<evidence type="ECO:0000256" key="1">
    <source>
        <dbReference type="ARBA" id="ARBA00022737"/>
    </source>
</evidence>
<dbReference type="GO" id="GO:0004672">
    <property type="term" value="F:protein kinase activity"/>
    <property type="evidence" value="ECO:0007669"/>
    <property type="project" value="InterPro"/>
</dbReference>
<dbReference type="InterPro" id="IPR036770">
    <property type="entry name" value="Ankyrin_rpt-contain_sf"/>
</dbReference>
<dbReference type="Gene3D" id="1.25.40.20">
    <property type="entry name" value="Ankyrin repeat-containing domain"/>
    <property type="match status" value="3"/>
</dbReference>
<dbReference type="SUPFAM" id="SSF56112">
    <property type="entry name" value="Protein kinase-like (PK-like)"/>
    <property type="match status" value="1"/>
</dbReference>
<dbReference type="OrthoDB" id="4062651at2759"/>
<dbReference type="SUPFAM" id="SSF48403">
    <property type="entry name" value="Ankyrin repeat"/>
    <property type="match status" value="1"/>
</dbReference>
<keyword evidence="1" id="KW-0677">Repeat</keyword>
<feature type="repeat" description="ANK" evidence="3">
    <location>
        <begin position="849"/>
        <end position="881"/>
    </location>
</feature>
<dbReference type="SMART" id="SM00248">
    <property type="entry name" value="ANK"/>
    <property type="match status" value="7"/>
</dbReference>
<proteinExistence type="predicted"/>
<dbReference type="InterPro" id="IPR011009">
    <property type="entry name" value="Kinase-like_dom_sf"/>
</dbReference>
<gene>
    <name evidence="5" type="ORF">CBYS24578_00017414</name>
</gene>
<organism evidence="5 6">
    <name type="scientific">Clonostachys byssicola</name>
    <dbReference type="NCBI Taxonomy" id="160290"/>
    <lineage>
        <taxon>Eukaryota</taxon>
        <taxon>Fungi</taxon>
        <taxon>Dikarya</taxon>
        <taxon>Ascomycota</taxon>
        <taxon>Pezizomycotina</taxon>
        <taxon>Sordariomycetes</taxon>
        <taxon>Hypocreomycetidae</taxon>
        <taxon>Hypocreales</taxon>
        <taxon>Bionectriaceae</taxon>
        <taxon>Clonostachys</taxon>
    </lineage>
</organism>
<dbReference type="InterPro" id="IPR002110">
    <property type="entry name" value="Ankyrin_rpt"/>
</dbReference>
<keyword evidence="2 3" id="KW-0040">ANK repeat</keyword>
<name>A0A9N9XZV8_9HYPO</name>
<evidence type="ECO:0000313" key="6">
    <source>
        <dbReference type="Proteomes" id="UP000754883"/>
    </source>
</evidence>
<feature type="repeat" description="ANK" evidence="3">
    <location>
        <begin position="683"/>
        <end position="715"/>
    </location>
</feature>
<dbReference type="GO" id="GO:0005524">
    <property type="term" value="F:ATP binding"/>
    <property type="evidence" value="ECO:0007669"/>
    <property type="project" value="InterPro"/>
</dbReference>
<dbReference type="CDD" id="cd00180">
    <property type="entry name" value="PKc"/>
    <property type="match status" value="1"/>
</dbReference>
<dbReference type="PROSITE" id="PS50297">
    <property type="entry name" value="ANK_REP_REGION"/>
    <property type="match status" value="3"/>
</dbReference>
<evidence type="ECO:0000259" key="4">
    <source>
        <dbReference type="PROSITE" id="PS50011"/>
    </source>
</evidence>
<feature type="repeat" description="ANK" evidence="3">
    <location>
        <begin position="918"/>
        <end position="950"/>
    </location>
</feature>
<dbReference type="Pfam" id="PF00023">
    <property type="entry name" value="Ank"/>
    <property type="match status" value="2"/>
</dbReference>
<dbReference type="EMBL" id="CABFNO020001327">
    <property type="protein sequence ID" value="CAG9981790.1"/>
    <property type="molecule type" value="Genomic_DNA"/>
</dbReference>
<dbReference type="PANTHER" id="PTHR24198">
    <property type="entry name" value="ANKYRIN REPEAT AND PROTEIN KINASE DOMAIN-CONTAINING PROTEIN"/>
    <property type="match status" value="1"/>
</dbReference>
<dbReference type="PROSITE" id="PS00108">
    <property type="entry name" value="PROTEIN_KINASE_ST"/>
    <property type="match status" value="1"/>
</dbReference>
<reference evidence="5 6" key="2">
    <citation type="submission" date="2021-10" db="EMBL/GenBank/DDBJ databases">
        <authorList>
            <person name="Piombo E."/>
        </authorList>
    </citation>
    <scope>NUCLEOTIDE SEQUENCE [LARGE SCALE GENOMIC DNA]</scope>
</reference>
<dbReference type="SMART" id="SM00220">
    <property type="entry name" value="S_TKc"/>
    <property type="match status" value="1"/>
</dbReference>
<dbReference type="PROSITE" id="PS50088">
    <property type="entry name" value="ANK_REPEAT"/>
    <property type="match status" value="4"/>
</dbReference>
<feature type="domain" description="Protein kinase" evidence="4">
    <location>
        <begin position="70"/>
        <end position="356"/>
    </location>
</feature>
<dbReference type="InterPro" id="IPR008271">
    <property type="entry name" value="Ser/Thr_kinase_AS"/>
</dbReference>
<comment type="caution">
    <text evidence="5">The sequence shown here is derived from an EMBL/GenBank/DDBJ whole genome shotgun (WGS) entry which is preliminary data.</text>
</comment>
<dbReference type="PANTHER" id="PTHR24198:SF165">
    <property type="entry name" value="ANKYRIN REPEAT-CONTAINING PROTEIN-RELATED"/>
    <property type="match status" value="1"/>
</dbReference>
<keyword evidence="6" id="KW-1185">Reference proteome</keyword>
<protein>
    <recommendedName>
        <fullName evidence="4">Protein kinase domain-containing protein</fullName>
    </recommendedName>
</protein>
<dbReference type="Pfam" id="PF00069">
    <property type="entry name" value="Pkinase"/>
    <property type="match status" value="1"/>
</dbReference>